<dbReference type="OrthoDB" id="9810080at2"/>
<dbReference type="InterPro" id="IPR036282">
    <property type="entry name" value="Glutathione-S-Trfase_C_sf"/>
</dbReference>
<dbReference type="SFLD" id="SFLDG00358">
    <property type="entry name" value="Main_(cytGST)"/>
    <property type="match status" value="1"/>
</dbReference>
<feature type="domain" description="GST N-terminal" evidence="3">
    <location>
        <begin position="1"/>
        <end position="81"/>
    </location>
</feature>
<keyword evidence="6" id="KW-1185">Reference proteome</keyword>
<dbReference type="Gene3D" id="1.20.1050.10">
    <property type="match status" value="1"/>
</dbReference>
<dbReference type="FunFam" id="3.40.30.10:FF:000039">
    <property type="entry name" value="Glutathione S-transferase domain"/>
    <property type="match status" value="1"/>
</dbReference>
<dbReference type="PANTHER" id="PTHR44051:SF19">
    <property type="entry name" value="DISULFIDE-BOND OXIDOREDUCTASE YFCG"/>
    <property type="match status" value="1"/>
</dbReference>
<dbReference type="Pfam" id="PF13410">
    <property type="entry name" value="GST_C_2"/>
    <property type="match status" value="1"/>
</dbReference>
<gene>
    <name evidence="5" type="ORF">SAMN05660686_02340</name>
</gene>
<dbReference type="GO" id="GO:0016740">
    <property type="term" value="F:transferase activity"/>
    <property type="evidence" value="ECO:0007669"/>
    <property type="project" value="UniProtKB-KW"/>
</dbReference>
<evidence type="ECO:0000259" key="3">
    <source>
        <dbReference type="PROSITE" id="PS50404"/>
    </source>
</evidence>
<proteinExistence type="inferred from homology"/>
<dbReference type="AlphaFoldDB" id="A0A8G2BHT2"/>
<keyword evidence="2 5" id="KW-0808">Transferase</keyword>
<dbReference type="CDD" id="cd03180">
    <property type="entry name" value="GST_C_2"/>
    <property type="match status" value="1"/>
</dbReference>
<dbReference type="Pfam" id="PF13417">
    <property type="entry name" value="GST_N_3"/>
    <property type="match status" value="1"/>
</dbReference>
<evidence type="ECO:0000256" key="1">
    <source>
        <dbReference type="ARBA" id="ARBA00007409"/>
    </source>
</evidence>
<dbReference type="EMBL" id="FNBW01000006">
    <property type="protein sequence ID" value="SDF77999.1"/>
    <property type="molecule type" value="Genomic_DNA"/>
</dbReference>
<sequence>MLTVWGRRDAFNVQKVLWFIGELGLEHRHVPAGGDHGGLDDPEFRAMNPHGRVPVIDDGGTVVWESHTILRYLAARYGKGTYWSDDPGARSQAERWMDWSGTTLQPDFLTGVFWGFYRTPEDKRDTAAVAQKLARCAAHMQLLDRELATRPWLGGDSFGLADIPAGTNLFRYFGIPIERPSVPHVEAWYRRLQDRPAYREHVMLPFDHMFGRLAY</sequence>
<evidence type="ECO:0000256" key="2">
    <source>
        <dbReference type="ARBA" id="ARBA00022679"/>
    </source>
</evidence>
<dbReference type="Gene3D" id="3.40.30.10">
    <property type="entry name" value="Glutaredoxin"/>
    <property type="match status" value="1"/>
</dbReference>
<dbReference type="SFLD" id="SFLDS00019">
    <property type="entry name" value="Glutathione_Transferase_(cytos"/>
    <property type="match status" value="1"/>
</dbReference>
<comment type="similarity">
    <text evidence="1">Belongs to the GST superfamily.</text>
</comment>
<protein>
    <submittedName>
        <fullName evidence="5">Glutathione S-transferase</fullName>
    </submittedName>
</protein>
<dbReference type="InterPro" id="IPR040079">
    <property type="entry name" value="Glutathione_S-Trfase"/>
</dbReference>
<dbReference type="RefSeq" id="WP_093150414.1">
    <property type="nucleotide sequence ID" value="NZ_FNBW01000006.1"/>
</dbReference>
<evidence type="ECO:0000259" key="4">
    <source>
        <dbReference type="PROSITE" id="PS50405"/>
    </source>
</evidence>
<dbReference type="SFLD" id="SFLDG01150">
    <property type="entry name" value="Main.1:_Beta-like"/>
    <property type="match status" value="1"/>
</dbReference>
<dbReference type="SUPFAM" id="SSF47616">
    <property type="entry name" value="GST C-terminal domain-like"/>
    <property type="match status" value="1"/>
</dbReference>
<dbReference type="SUPFAM" id="SSF52833">
    <property type="entry name" value="Thioredoxin-like"/>
    <property type="match status" value="1"/>
</dbReference>
<evidence type="ECO:0000313" key="5">
    <source>
        <dbReference type="EMBL" id="SDF77999.1"/>
    </source>
</evidence>
<evidence type="ECO:0000313" key="6">
    <source>
        <dbReference type="Proteomes" id="UP000198615"/>
    </source>
</evidence>
<dbReference type="PANTHER" id="PTHR44051">
    <property type="entry name" value="GLUTATHIONE S-TRANSFERASE-RELATED"/>
    <property type="match status" value="1"/>
</dbReference>
<dbReference type="PROSITE" id="PS50404">
    <property type="entry name" value="GST_NTER"/>
    <property type="match status" value="1"/>
</dbReference>
<reference evidence="5 6" key="1">
    <citation type="submission" date="2016-10" db="EMBL/GenBank/DDBJ databases">
        <authorList>
            <person name="Varghese N."/>
            <person name="Submissions S."/>
        </authorList>
    </citation>
    <scope>NUCLEOTIDE SEQUENCE [LARGE SCALE GENOMIC DNA]</scope>
    <source>
        <strain evidence="5 6">DSM 18839</strain>
    </source>
</reference>
<dbReference type="CDD" id="cd03047">
    <property type="entry name" value="GST_N_2"/>
    <property type="match status" value="1"/>
</dbReference>
<dbReference type="InterPro" id="IPR036249">
    <property type="entry name" value="Thioredoxin-like_sf"/>
</dbReference>
<dbReference type="InterPro" id="IPR004045">
    <property type="entry name" value="Glutathione_S-Trfase_N"/>
</dbReference>
<dbReference type="Proteomes" id="UP000198615">
    <property type="component" value="Unassembled WGS sequence"/>
</dbReference>
<dbReference type="PROSITE" id="PS50405">
    <property type="entry name" value="GST_CTER"/>
    <property type="match status" value="1"/>
</dbReference>
<accession>A0A8G2BHT2</accession>
<comment type="caution">
    <text evidence="5">The sequence shown here is derived from an EMBL/GenBank/DDBJ whole genome shotgun (WGS) entry which is preliminary data.</text>
</comment>
<organism evidence="5 6">
    <name type="scientific">Thalassobaculum litoreum DSM 18839</name>
    <dbReference type="NCBI Taxonomy" id="1123362"/>
    <lineage>
        <taxon>Bacteria</taxon>
        <taxon>Pseudomonadati</taxon>
        <taxon>Pseudomonadota</taxon>
        <taxon>Alphaproteobacteria</taxon>
        <taxon>Rhodospirillales</taxon>
        <taxon>Thalassobaculaceae</taxon>
        <taxon>Thalassobaculum</taxon>
    </lineage>
</organism>
<dbReference type="InterPro" id="IPR010987">
    <property type="entry name" value="Glutathione-S-Trfase_C-like"/>
</dbReference>
<name>A0A8G2BHT2_9PROT</name>
<feature type="domain" description="GST C-terminal" evidence="4">
    <location>
        <begin position="86"/>
        <end position="215"/>
    </location>
</feature>